<evidence type="ECO:0000313" key="1">
    <source>
        <dbReference type="Ensembl" id="ENSGGOP00000044016.1"/>
    </source>
</evidence>
<dbReference type="SMR" id="A0A2I2ZAB3"/>
<sequence length="41" mass="4850">MLGSGFKAERLRVNLRLVINRLKLLEKKKSRSSSWGRDRSY</sequence>
<accession>A0A2I2ZAB3</accession>
<dbReference type="Bgee" id="ENSGGOG00000001863">
    <property type="expression patterns" value="Expressed in cerebellum and 6 other cell types or tissues"/>
</dbReference>
<dbReference type="GeneTree" id="ENSGT00390000007453"/>
<dbReference type="InterPro" id="IPR042277">
    <property type="entry name" value="IST1-like"/>
</dbReference>
<reference evidence="1" key="4">
    <citation type="submission" date="2025-09" db="UniProtKB">
        <authorList>
            <consortium name="Ensembl"/>
        </authorList>
    </citation>
    <scope>IDENTIFICATION</scope>
</reference>
<proteinExistence type="predicted"/>
<reference evidence="1 2" key="2">
    <citation type="journal article" date="2012" name="Nature">
        <title>Insights into hominid evolution from the gorilla genome sequence.</title>
        <authorList>
            <person name="Scally A."/>
            <person name="Dutheil J.Y."/>
            <person name="Hillier L.W."/>
            <person name="Jordan G.E."/>
            <person name="Goodhead I."/>
            <person name="Herrero J."/>
            <person name="Hobolth A."/>
            <person name="Lappalainen T."/>
            <person name="Mailund T."/>
            <person name="Marques-Bonet T."/>
            <person name="McCarthy S."/>
            <person name="Montgomery S.H."/>
            <person name="Schwalie P.C."/>
            <person name="Tang Y.A."/>
            <person name="Ward M.C."/>
            <person name="Xue Y."/>
            <person name="Yngvadottir B."/>
            <person name="Alkan C."/>
            <person name="Andersen L.N."/>
            <person name="Ayub Q."/>
            <person name="Ball E.V."/>
            <person name="Beal K."/>
            <person name="Bradley B.J."/>
            <person name="Chen Y."/>
            <person name="Clee C.M."/>
            <person name="Fitzgerald S."/>
            <person name="Graves T.A."/>
            <person name="Gu Y."/>
            <person name="Heath P."/>
            <person name="Heger A."/>
            <person name="Karakoc E."/>
            <person name="Kolb-Kokocinski A."/>
            <person name="Laird G.K."/>
            <person name="Lunter G."/>
            <person name="Meader S."/>
            <person name="Mort M."/>
            <person name="Mullikin J.C."/>
            <person name="Munch K."/>
            <person name="O'Connor T.D."/>
            <person name="Phillips A.D."/>
            <person name="Prado-Martinez J."/>
            <person name="Rogers A.S."/>
            <person name="Sajjadian S."/>
            <person name="Schmidt D."/>
            <person name="Shaw K."/>
            <person name="Simpson J.T."/>
            <person name="Stenson P.D."/>
            <person name="Turner D.J."/>
            <person name="Vigilant L."/>
            <person name="Vilella A.J."/>
            <person name="Whitener W."/>
            <person name="Zhu B."/>
            <person name="Cooper D.N."/>
            <person name="de Jong P."/>
            <person name="Dermitzakis E.T."/>
            <person name="Eichler E.E."/>
            <person name="Flicek P."/>
            <person name="Goldman N."/>
            <person name="Mundy N.I."/>
            <person name="Ning Z."/>
            <person name="Odom D.T."/>
            <person name="Ponting C.P."/>
            <person name="Quail M.A."/>
            <person name="Ryder O.A."/>
            <person name="Searle S.M."/>
            <person name="Warren W.C."/>
            <person name="Wilson R.K."/>
            <person name="Schierup M.H."/>
            <person name="Rogers J."/>
            <person name="Tyler-Smith C."/>
            <person name="Durbin R."/>
        </authorList>
    </citation>
    <scope>NUCLEOTIDE SEQUENCE [LARGE SCALE GENOMIC DNA]</scope>
</reference>
<gene>
    <name evidence="1" type="primary">IST1</name>
</gene>
<evidence type="ECO:0000313" key="2">
    <source>
        <dbReference type="Proteomes" id="UP000001519"/>
    </source>
</evidence>
<protein>
    <recommendedName>
        <fullName evidence="3">IST1 factor associated with ESCRT-III</fullName>
    </recommendedName>
</protein>
<dbReference type="EMBL" id="CABD030102013">
    <property type="status" value="NOT_ANNOTATED_CDS"/>
    <property type="molecule type" value="Genomic_DNA"/>
</dbReference>
<dbReference type="AlphaFoldDB" id="A0A2I2ZAB3"/>
<organism evidence="1 2">
    <name type="scientific">Gorilla gorilla gorilla</name>
    <name type="common">Western lowland gorilla</name>
    <dbReference type="NCBI Taxonomy" id="9595"/>
    <lineage>
        <taxon>Eukaryota</taxon>
        <taxon>Metazoa</taxon>
        <taxon>Chordata</taxon>
        <taxon>Craniata</taxon>
        <taxon>Vertebrata</taxon>
        <taxon>Euteleostomi</taxon>
        <taxon>Mammalia</taxon>
        <taxon>Eutheria</taxon>
        <taxon>Euarchontoglires</taxon>
        <taxon>Primates</taxon>
        <taxon>Haplorrhini</taxon>
        <taxon>Catarrhini</taxon>
        <taxon>Hominidae</taxon>
        <taxon>Gorilla</taxon>
    </lineage>
</organism>
<keyword evidence="2" id="KW-1185">Reference proteome</keyword>
<dbReference type="Ensembl" id="ENSGGOT00000063316.1">
    <property type="protein sequence ID" value="ENSGGOP00000044016.1"/>
    <property type="gene ID" value="ENSGGOG00000001863.3"/>
</dbReference>
<dbReference type="Gene3D" id="1.20.1260.60">
    <property type="entry name" value="Vacuolar protein sorting-associated protein Ist1"/>
    <property type="match status" value="1"/>
</dbReference>
<evidence type="ECO:0008006" key="3">
    <source>
        <dbReference type="Google" id="ProtNLM"/>
    </source>
</evidence>
<reference evidence="2" key="1">
    <citation type="submission" date="2011-05" db="EMBL/GenBank/DDBJ databases">
        <title>Insights into the evolution of the great apes provided by the gorilla genome.</title>
        <authorList>
            <person name="Scally A."/>
        </authorList>
    </citation>
    <scope>NUCLEOTIDE SEQUENCE [LARGE SCALE GENOMIC DNA]</scope>
</reference>
<dbReference type="EMBL" id="CABD030102014">
    <property type="status" value="NOT_ANNOTATED_CDS"/>
    <property type="molecule type" value="Genomic_DNA"/>
</dbReference>
<dbReference type="Proteomes" id="UP000001519">
    <property type="component" value="Chromosome 16"/>
</dbReference>
<name>A0A2I2ZAB3_GORGO</name>
<reference evidence="1" key="3">
    <citation type="submission" date="2025-08" db="UniProtKB">
        <authorList>
            <consortium name="Ensembl"/>
        </authorList>
    </citation>
    <scope>IDENTIFICATION</scope>
</reference>